<dbReference type="OrthoDB" id="10584457at2759"/>
<evidence type="ECO:0000313" key="1">
    <source>
        <dbReference type="EMBL" id="KAH9372014.1"/>
    </source>
</evidence>
<dbReference type="EMBL" id="JABSTR010000005">
    <property type="protein sequence ID" value="KAH9372014.1"/>
    <property type="molecule type" value="Genomic_DNA"/>
</dbReference>
<sequence length="131" mass="14618">MDWKDQPQVPIGQPLVLTPKRFSGLTIRERHHEESPPAYTAEERAALCEVCGMLEMSWQRHHASQLHRDRYRAAQDAAAMAAAVAVADPPVNARTLRGTNAQEAVDLLGSLDPGRLREHIEEALLDFEDEA</sequence>
<name>A0A9J6G0N8_HAELO</name>
<gene>
    <name evidence="1" type="ORF">HPB48_018561</name>
</gene>
<evidence type="ECO:0000313" key="2">
    <source>
        <dbReference type="Proteomes" id="UP000821853"/>
    </source>
</evidence>
<keyword evidence="2" id="KW-1185">Reference proteome</keyword>
<proteinExistence type="predicted"/>
<reference evidence="1 2" key="1">
    <citation type="journal article" date="2020" name="Cell">
        <title>Large-Scale Comparative Analyses of Tick Genomes Elucidate Their Genetic Diversity and Vector Capacities.</title>
        <authorList>
            <consortium name="Tick Genome and Microbiome Consortium (TIGMIC)"/>
            <person name="Jia N."/>
            <person name="Wang J."/>
            <person name="Shi W."/>
            <person name="Du L."/>
            <person name="Sun Y."/>
            <person name="Zhan W."/>
            <person name="Jiang J.F."/>
            <person name="Wang Q."/>
            <person name="Zhang B."/>
            <person name="Ji P."/>
            <person name="Bell-Sakyi L."/>
            <person name="Cui X.M."/>
            <person name="Yuan T.T."/>
            <person name="Jiang B.G."/>
            <person name="Yang W.F."/>
            <person name="Lam T.T."/>
            <person name="Chang Q.C."/>
            <person name="Ding S.J."/>
            <person name="Wang X.J."/>
            <person name="Zhu J.G."/>
            <person name="Ruan X.D."/>
            <person name="Zhao L."/>
            <person name="Wei J.T."/>
            <person name="Ye R.Z."/>
            <person name="Que T.C."/>
            <person name="Du C.H."/>
            <person name="Zhou Y.H."/>
            <person name="Cheng J.X."/>
            <person name="Dai P.F."/>
            <person name="Guo W.B."/>
            <person name="Han X.H."/>
            <person name="Huang E.J."/>
            <person name="Li L.F."/>
            <person name="Wei W."/>
            <person name="Gao Y.C."/>
            <person name="Liu J.Z."/>
            <person name="Shao H.Z."/>
            <person name="Wang X."/>
            <person name="Wang C.C."/>
            <person name="Yang T.C."/>
            <person name="Huo Q.B."/>
            <person name="Li W."/>
            <person name="Chen H.Y."/>
            <person name="Chen S.E."/>
            <person name="Zhou L.G."/>
            <person name="Ni X.B."/>
            <person name="Tian J.H."/>
            <person name="Sheng Y."/>
            <person name="Liu T."/>
            <person name="Pan Y.S."/>
            <person name="Xia L.Y."/>
            <person name="Li J."/>
            <person name="Zhao F."/>
            <person name="Cao W.C."/>
        </authorList>
    </citation>
    <scope>NUCLEOTIDE SEQUENCE [LARGE SCALE GENOMIC DNA]</scope>
    <source>
        <strain evidence="1">HaeL-2018</strain>
    </source>
</reference>
<accession>A0A9J6G0N8</accession>
<dbReference type="VEuPathDB" id="VectorBase:HLOH_047285"/>
<comment type="caution">
    <text evidence="1">The sequence shown here is derived from an EMBL/GenBank/DDBJ whole genome shotgun (WGS) entry which is preliminary data.</text>
</comment>
<dbReference type="Proteomes" id="UP000821853">
    <property type="component" value="Chromosome 3"/>
</dbReference>
<organism evidence="1 2">
    <name type="scientific">Haemaphysalis longicornis</name>
    <name type="common">Bush tick</name>
    <dbReference type="NCBI Taxonomy" id="44386"/>
    <lineage>
        <taxon>Eukaryota</taxon>
        <taxon>Metazoa</taxon>
        <taxon>Ecdysozoa</taxon>
        <taxon>Arthropoda</taxon>
        <taxon>Chelicerata</taxon>
        <taxon>Arachnida</taxon>
        <taxon>Acari</taxon>
        <taxon>Parasitiformes</taxon>
        <taxon>Ixodida</taxon>
        <taxon>Ixodoidea</taxon>
        <taxon>Ixodidae</taxon>
        <taxon>Haemaphysalinae</taxon>
        <taxon>Haemaphysalis</taxon>
    </lineage>
</organism>
<dbReference type="AlphaFoldDB" id="A0A9J6G0N8"/>
<protein>
    <submittedName>
        <fullName evidence="1">Uncharacterized protein</fullName>
    </submittedName>
</protein>